<keyword evidence="11" id="KW-1185">Reference proteome</keyword>
<dbReference type="InterPro" id="IPR035965">
    <property type="entry name" value="PAS-like_dom_sf"/>
</dbReference>
<feature type="domain" description="Histidine kinase" evidence="8">
    <location>
        <begin position="318"/>
        <end position="535"/>
    </location>
</feature>
<evidence type="ECO:0000256" key="3">
    <source>
        <dbReference type="ARBA" id="ARBA00022553"/>
    </source>
</evidence>
<dbReference type="CDD" id="cd00075">
    <property type="entry name" value="HATPase"/>
    <property type="match status" value="1"/>
</dbReference>
<keyword evidence="5" id="KW-0418">Kinase</keyword>
<feature type="domain" description="PAC" evidence="9">
    <location>
        <begin position="223"/>
        <end position="275"/>
    </location>
</feature>
<dbReference type="PRINTS" id="PR00344">
    <property type="entry name" value="BCTRLSENSOR"/>
</dbReference>
<reference evidence="10 11" key="1">
    <citation type="submission" date="2016-12" db="EMBL/GenBank/DDBJ databases">
        <title>Trade-off between light-utilization and light-protection in marine flavobacteria.</title>
        <authorList>
            <person name="Kumagai Y."/>
            <person name="Yoshizawa S."/>
            <person name="Kogure K."/>
            <person name="Iwasaki W."/>
        </authorList>
    </citation>
    <scope>NUCLEOTIDE SEQUENCE [LARGE SCALE GENOMIC DNA]</scope>
    <source>
        <strain evidence="10 11">ATCC 43844</strain>
    </source>
</reference>
<dbReference type="RefSeq" id="WP_105022234.1">
    <property type="nucleotide sequence ID" value="NZ_MSCM01000002.1"/>
</dbReference>
<gene>
    <name evidence="10" type="ORF">BTO16_13710</name>
</gene>
<dbReference type="InterPro" id="IPR005467">
    <property type="entry name" value="His_kinase_dom"/>
</dbReference>
<proteinExistence type="predicted"/>
<dbReference type="SUPFAM" id="SSF55785">
    <property type="entry name" value="PYP-like sensor domain (PAS domain)"/>
    <property type="match status" value="1"/>
</dbReference>
<dbReference type="Pfam" id="PF08448">
    <property type="entry name" value="PAS_4"/>
    <property type="match status" value="1"/>
</dbReference>
<dbReference type="AlphaFoldDB" id="A0A2S7WH34"/>
<dbReference type="PANTHER" id="PTHR43711">
    <property type="entry name" value="TWO-COMPONENT HISTIDINE KINASE"/>
    <property type="match status" value="1"/>
</dbReference>
<dbReference type="Gene3D" id="3.30.565.10">
    <property type="entry name" value="Histidine kinase-like ATPase, C-terminal domain"/>
    <property type="match status" value="1"/>
</dbReference>
<dbReference type="InterPro" id="IPR004358">
    <property type="entry name" value="Sig_transdc_His_kin-like_C"/>
</dbReference>
<dbReference type="Gene3D" id="1.10.287.130">
    <property type="match status" value="1"/>
</dbReference>
<dbReference type="PROSITE" id="PS50113">
    <property type="entry name" value="PAC"/>
    <property type="match status" value="1"/>
</dbReference>
<comment type="caution">
    <text evidence="10">The sequence shown here is derived from an EMBL/GenBank/DDBJ whole genome shotgun (WGS) entry which is preliminary data.</text>
</comment>
<dbReference type="InterPro" id="IPR003661">
    <property type="entry name" value="HisK_dim/P_dom"/>
</dbReference>
<evidence type="ECO:0000256" key="5">
    <source>
        <dbReference type="ARBA" id="ARBA00022777"/>
    </source>
</evidence>
<keyword evidence="3" id="KW-0597">Phosphoprotein</keyword>
<dbReference type="InterPro" id="IPR000700">
    <property type="entry name" value="PAS-assoc_C"/>
</dbReference>
<dbReference type="SUPFAM" id="SSF47384">
    <property type="entry name" value="Homodimeric domain of signal transducing histidine kinase"/>
    <property type="match status" value="1"/>
</dbReference>
<dbReference type="CDD" id="cd00082">
    <property type="entry name" value="HisKA"/>
    <property type="match status" value="1"/>
</dbReference>
<evidence type="ECO:0000313" key="10">
    <source>
        <dbReference type="EMBL" id="PQJ76915.1"/>
    </source>
</evidence>
<dbReference type="InterPro" id="IPR036890">
    <property type="entry name" value="HATPase_C_sf"/>
</dbReference>
<dbReference type="InterPro" id="IPR013656">
    <property type="entry name" value="PAS_4"/>
</dbReference>
<protein>
    <recommendedName>
        <fullName evidence="2">histidine kinase</fullName>
        <ecNumber evidence="2">2.7.13.3</ecNumber>
    </recommendedName>
</protein>
<evidence type="ECO:0000256" key="1">
    <source>
        <dbReference type="ARBA" id="ARBA00000085"/>
    </source>
</evidence>
<evidence type="ECO:0000259" key="8">
    <source>
        <dbReference type="PROSITE" id="PS50109"/>
    </source>
</evidence>
<keyword evidence="4" id="KW-0808">Transferase</keyword>
<name>A0A2S7WH34_9FLAO</name>
<evidence type="ECO:0000256" key="2">
    <source>
        <dbReference type="ARBA" id="ARBA00012438"/>
    </source>
</evidence>
<accession>A0A2S7WH34</accession>
<dbReference type="EMBL" id="MSCM01000002">
    <property type="protein sequence ID" value="PQJ76915.1"/>
    <property type="molecule type" value="Genomic_DNA"/>
</dbReference>
<dbReference type="SMART" id="SM00388">
    <property type="entry name" value="HisKA"/>
    <property type="match status" value="1"/>
</dbReference>
<dbReference type="SUPFAM" id="SSF55874">
    <property type="entry name" value="ATPase domain of HSP90 chaperone/DNA topoisomerase II/histidine kinase"/>
    <property type="match status" value="1"/>
</dbReference>
<evidence type="ECO:0000256" key="4">
    <source>
        <dbReference type="ARBA" id="ARBA00022679"/>
    </source>
</evidence>
<dbReference type="InterPro" id="IPR003594">
    <property type="entry name" value="HATPase_dom"/>
</dbReference>
<feature type="coiled-coil region" evidence="7">
    <location>
        <begin position="263"/>
        <end position="297"/>
    </location>
</feature>
<dbReference type="Pfam" id="PF00512">
    <property type="entry name" value="HisKA"/>
    <property type="match status" value="1"/>
</dbReference>
<dbReference type="EC" id="2.7.13.3" evidence="2"/>
<evidence type="ECO:0000313" key="11">
    <source>
        <dbReference type="Proteomes" id="UP000239068"/>
    </source>
</evidence>
<evidence type="ECO:0000256" key="7">
    <source>
        <dbReference type="SAM" id="Coils"/>
    </source>
</evidence>
<dbReference type="PANTHER" id="PTHR43711:SF26">
    <property type="entry name" value="SENSOR HISTIDINE KINASE RCSC"/>
    <property type="match status" value="1"/>
</dbReference>
<organism evidence="10 11">
    <name type="scientific">Polaribacter glomeratus</name>
    <dbReference type="NCBI Taxonomy" id="102"/>
    <lineage>
        <taxon>Bacteria</taxon>
        <taxon>Pseudomonadati</taxon>
        <taxon>Bacteroidota</taxon>
        <taxon>Flavobacteriia</taxon>
        <taxon>Flavobacteriales</taxon>
        <taxon>Flavobacteriaceae</taxon>
    </lineage>
</organism>
<keyword evidence="6" id="KW-0902">Two-component regulatory system</keyword>
<evidence type="ECO:0000259" key="9">
    <source>
        <dbReference type="PROSITE" id="PS50113"/>
    </source>
</evidence>
<dbReference type="Proteomes" id="UP000239068">
    <property type="component" value="Unassembled WGS sequence"/>
</dbReference>
<dbReference type="SMART" id="SM00387">
    <property type="entry name" value="HATPase_c"/>
    <property type="match status" value="1"/>
</dbReference>
<dbReference type="GO" id="GO:0000155">
    <property type="term" value="F:phosphorelay sensor kinase activity"/>
    <property type="evidence" value="ECO:0007669"/>
    <property type="project" value="InterPro"/>
</dbReference>
<dbReference type="InterPro" id="IPR036097">
    <property type="entry name" value="HisK_dim/P_sf"/>
</dbReference>
<evidence type="ECO:0000256" key="6">
    <source>
        <dbReference type="ARBA" id="ARBA00023012"/>
    </source>
</evidence>
<dbReference type="InterPro" id="IPR050736">
    <property type="entry name" value="Sensor_HK_Regulatory"/>
</dbReference>
<dbReference type="Gene3D" id="3.30.450.20">
    <property type="entry name" value="PAS domain"/>
    <property type="match status" value="2"/>
</dbReference>
<comment type="catalytic activity">
    <reaction evidence="1">
        <text>ATP + protein L-histidine = ADP + protein N-phospho-L-histidine.</text>
        <dbReference type="EC" id="2.7.13.3"/>
    </reaction>
</comment>
<dbReference type="PROSITE" id="PS50109">
    <property type="entry name" value="HIS_KIN"/>
    <property type="match status" value="1"/>
</dbReference>
<dbReference type="Pfam" id="PF02518">
    <property type="entry name" value="HATPase_c"/>
    <property type="match status" value="1"/>
</dbReference>
<keyword evidence="7" id="KW-0175">Coiled coil</keyword>
<sequence length="535" mass="61233">MSKLSYKELEKELMELKKTQNSSSKNQEYKTLFDSMPEMVEIIELIYNNNNEPIDFYIRDINLSLAKLLGKPKEQLINKKVSSIVNIIEDSWFSYFAGVDKTGETISFKNYGAEFDKYYFVTAWKISKNRVGVSFTDITKNETEKLKVQKFNKSILDNIPADLAIFDKDHNYLYINPNGIRDKETRKWMIGKTDFDYCNLRGIDDSIAQRRRDIFNKVVKTKQQIEWVEEYEKEGKTVYLMRNFYPVFIDAVFQYIIGYGIDISEQKIAQKQLKELNNNLEEKVKERTIELLTIERKLRLSLSKEIELNELKSRFVSTASHEFRTPLSVIIFAAGSIKKYRSKMAPFMIDAKLAKIETQAMHMTALIEDILIVGQADAGKTRNKPLYVNLGDFILKIIDEVQSSSQKSHKIELIDTEKLKSGTIFIDEKLGRNIFINLINNAVKFSPDANKVIVNVSSEENYIVISITDFGIGIPKSKLKSIFIPFSRGNNVDLIQGTGLGLSIVKGAIDIIGAEIEVQSIIGKGATFTVKIPKI</sequence>